<dbReference type="InterPro" id="IPR000086">
    <property type="entry name" value="NUDIX_hydrolase_dom"/>
</dbReference>
<dbReference type="GO" id="GO:0046872">
    <property type="term" value="F:metal ion binding"/>
    <property type="evidence" value="ECO:0007669"/>
    <property type="project" value="UniProtKB-KW"/>
</dbReference>
<dbReference type="AlphaFoldDB" id="A0A554JCG2"/>
<dbReference type="Gene3D" id="3.90.79.10">
    <property type="entry name" value="Nucleoside Triphosphate Pyrophosphohydrolase"/>
    <property type="match status" value="1"/>
</dbReference>
<dbReference type="InterPro" id="IPR015797">
    <property type="entry name" value="NUDIX_hydrolase-like_dom_sf"/>
</dbReference>
<feature type="non-terminal residue" evidence="4">
    <location>
        <position position="1"/>
    </location>
</feature>
<dbReference type="SUPFAM" id="SSF55811">
    <property type="entry name" value="Nudix"/>
    <property type="match status" value="1"/>
</dbReference>
<feature type="domain" description="Nudix hydrolase" evidence="3">
    <location>
        <begin position="267"/>
        <end position="413"/>
    </location>
</feature>
<dbReference type="PANTHER" id="PTHR46124:SF2">
    <property type="entry name" value="D-AMINOACYL-TRNA DEACYLASE"/>
    <property type="match status" value="1"/>
</dbReference>
<dbReference type="InterPro" id="IPR018228">
    <property type="entry name" value="DNase_TatD-rel_CS"/>
</dbReference>
<dbReference type="FunFam" id="3.20.20.140:FF:000005">
    <property type="entry name" value="TatD family hydrolase"/>
    <property type="match status" value="1"/>
</dbReference>
<dbReference type="PROSITE" id="PS00893">
    <property type="entry name" value="NUDIX_BOX"/>
    <property type="match status" value="1"/>
</dbReference>
<evidence type="ECO:0000313" key="4">
    <source>
        <dbReference type="EMBL" id="TSC66024.1"/>
    </source>
</evidence>
<dbReference type="CDD" id="cd01310">
    <property type="entry name" value="TatD_DNAse"/>
    <property type="match status" value="1"/>
</dbReference>
<evidence type="ECO:0000256" key="1">
    <source>
        <dbReference type="ARBA" id="ARBA00022723"/>
    </source>
</evidence>
<dbReference type="PROSITE" id="PS51462">
    <property type="entry name" value="NUDIX"/>
    <property type="match status" value="1"/>
</dbReference>
<keyword evidence="1" id="KW-0479">Metal-binding</keyword>
<evidence type="ECO:0000259" key="3">
    <source>
        <dbReference type="PROSITE" id="PS51462"/>
    </source>
</evidence>
<dbReference type="EMBL" id="VMFD01000018">
    <property type="protein sequence ID" value="TSC66024.1"/>
    <property type="molecule type" value="Genomic_DNA"/>
</dbReference>
<dbReference type="Proteomes" id="UP000316253">
    <property type="component" value="Unassembled WGS sequence"/>
</dbReference>
<comment type="caution">
    <text evidence="4">The sequence shown here is derived from an EMBL/GenBank/DDBJ whole genome shotgun (WGS) entry which is preliminary data.</text>
</comment>
<proteinExistence type="predicted"/>
<dbReference type="InterPro" id="IPR032466">
    <property type="entry name" value="Metal_Hydrolase"/>
</dbReference>
<dbReference type="Gene3D" id="3.20.20.140">
    <property type="entry name" value="Metal-dependent hydrolases"/>
    <property type="match status" value="1"/>
</dbReference>
<reference evidence="4 5" key="1">
    <citation type="submission" date="2017-08" db="EMBL/GenBank/DDBJ databases">
        <title>Mechanisms for carbon and nitrogen cycling indicate functional differentiation within the Candidate Phyla Radiation.</title>
        <authorList>
            <person name="Danczak R.E."/>
            <person name="Johnston M.D."/>
            <person name="Kenah C."/>
            <person name="Slattery M."/>
            <person name="Wrighton K.C."/>
            <person name="Wilkins M.J."/>
        </authorList>
    </citation>
    <scope>NUCLEOTIDE SEQUENCE [LARGE SCALE GENOMIC DNA]</scope>
    <source>
        <strain evidence="4">Gr01-1014_85</strain>
    </source>
</reference>
<keyword evidence="2" id="KW-0378">Hydrolase</keyword>
<evidence type="ECO:0000313" key="5">
    <source>
        <dbReference type="Proteomes" id="UP000316253"/>
    </source>
</evidence>
<dbReference type="Pfam" id="PF01026">
    <property type="entry name" value="TatD_DNase"/>
    <property type="match status" value="1"/>
</dbReference>
<dbReference type="GO" id="GO:0016788">
    <property type="term" value="F:hydrolase activity, acting on ester bonds"/>
    <property type="evidence" value="ECO:0007669"/>
    <property type="project" value="InterPro"/>
</dbReference>
<dbReference type="Pfam" id="PF00293">
    <property type="entry name" value="NUDIX"/>
    <property type="match status" value="1"/>
</dbReference>
<sequence length="417" mass="46046">HQIAERLRQTGIAGIVVGCDLDSSKKATELARVHPNLFAAVGIHPIHLDHYLDTSPLARQATIAKLQQLIDQEPTVVAIGEVGLDHYRLPGDQALHQPYLEAQEVWFKEFIELARANQLPLILHCREAYNRVLELLEAETEPLPRGTIHCFTGSLSQAKRFIKLGFYIGLTGIITYQPDLLVLAQELPLNRLLIETDAPYLTPLPWRQERVNGKIPRNQPAFVKAVAAKIAETKGIDESLVAEATRNNAQELFGLPLEPLEPQATVELVSAGGVVMTREPNPKIVVIVDRHGNPSLPKGHLEPDETSAEAALREVGEEIGLKLDQLTLGAELPSIHYQYLSNFASDLKKSGLSRGPILINKTVHFFAVTIEPVSLADLTPQAEEILEIEVLEVEAALARLTFGRYQEVVREAVAKLT</sequence>
<gene>
    <name evidence="4" type="ORF">CEO22_260</name>
</gene>
<dbReference type="InterPro" id="IPR001130">
    <property type="entry name" value="TatD-like"/>
</dbReference>
<name>A0A554JCG2_9BACT</name>
<dbReference type="PANTHER" id="PTHR46124">
    <property type="entry name" value="D-AMINOACYL-TRNA DEACYLASE"/>
    <property type="match status" value="1"/>
</dbReference>
<dbReference type="InterPro" id="IPR020084">
    <property type="entry name" value="NUDIX_hydrolase_CS"/>
</dbReference>
<protein>
    <submittedName>
        <fullName evidence="4">TatD DNase family protein</fullName>
    </submittedName>
</protein>
<dbReference type="PROSITE" id="PS01091">
    <property type="entry name" value="TATD_3"/>
    <property type="match status" value="1"/>
</dbReference>
<dbReference type="SUPFAM" id="SSF51556">
    <property type="entry name" value="Metallo-dependent hydrolases"/>
    <property type="match status" value="1"/>
</dbReference>
<organism evidence="4 5">
    <name type="scientific">Candidatus Berkelbacteria bacterium Gr01-1014_85</name>
    <dbReference type="NCBI Taxonomy" id="2017150"/>
    <lineage>
        <taxon>Bacteria</taxon>
        <taxon>Candidatus Berkelbacteria</taxon>
    </lineage>
</organism>
<evidence type="ECO:0000256" key="2">
    <source>
        <dbReference type="ARBA" id="ARBA00022801"/>
    </source>
</evidence>
<accession>A0A554JCG2</accession>